<sequence>MMKLVVEVVEACDLIPKDGEGSATAFVEVDFENQRARTHAVGKTLNPAWNQKLSFPIDTAESIKKQSIEVSVYNELKGFPYRNFLGRVRIPGSDIVQRGEEVLRRFQLERKWFFSYVRGEISLKIYISPEPKTPPVEIEREKQSKGEEVGEVKKVVTTRHIGRQQVSSTSSVQVVMKPSTASGEEYKLKEAKLQLGERWPTGDKPASTYDLVEQMNFLYVRVVKAKDLPTNPLTGGVDPYVEINLGNYRGTTKHFEKKTNPEWNQVFAFAKDRIQSSVIEVFVRDKEMTQRDDYVGKVVFDLNEVPTRVPPDSPLAAQWYRLEDFRRLSDGKARGQIMLAVWMGTQADEAFSEAWHADAAAVHGEGVFSVRSRSTSPPSSGTSVSPSSRHKT</sequence>
<feature type="domain" description="C2" evidence="2">
    <location>
        <begin position="199"/>
        <end position="320"/>
    </location>
</feature>
<dbReference type="PROSITE" id="PS50004">
    <property type="entry name" value="C2"/>
    <property type="match status" value="2"/>
</dbReference>
<protein>
    <recommendedName>
        <fullName evidence="2">C2 domain-containing protein</fullName>
    </recommendedName>
</protein>
<dbReference type="InterPro" id="IPR035892">
    <property type="entry name" value="C2_domain_sf"/>
</dbReference>
<feature type="compositionally biased region" description="Low complexity" evidence="1">
    <location>
        <begin position="369"/>
        <end position="392"/>
    </location>
</feature>
<feature type="region of interest" description="Disordered" evidence="1">
    <location>
        <begin position="368"/>
        <end position="392"/>
    </location>
</feature>
<evidence type="ECO:0000259" key="2">
    <source>
        <dbReference type="PROSITE" id="PS50004"/>
    </source>
</evidence>
<evidence type="ECO:0000256" key="1">
    <source>
        <dbReference type="SAM" id="MobiDB-lite"/>
    </source>
</evidence>
<dbReference type="PANTHER" id="PTHR31425">
    <property type="entry name" value="PHOSPHORIBOSYLANTHRANILATE TRANSFERASE ISOFORM 1"/>
    <property type="match status" value="1"/>
</dbReference>
<dbReference type="CDD" id="cd08378">
    <property type="entry name" value="C2B_MCTP_PRT_plant"/>
    <property type="match status" value="1"/>
</dbReference>
<keyword evidence="4" id="KW-1185">Reference proteome</keyword>
<dbReference type="InterPro" id="IPR000008">
    <property type="entry name" value="C2_dom"/>
</dbReference>
<dbReference type="InterPro" id="IPR047257">
    <property type="entry name" value="C2B_MCTP_PRT_plant"/>
</dbReference>
<feature type="domain" description="C2" evidence="2">
    <location>
        <begin position="1"/>
        <end position="106"/>
    </location>
</feature>
<dbReference type="OrthoDB" id="690068at2759"/>
<organism evidence="3 4">
    <name type="scientific">Vanilla planifolia</name>
    <name type="common">Vanilla</name>
    <dbReference type="NCBI Taxonomy" id="51239"/>
    <lineage>
        <taxon>Eukaryota</taxon>
        <taxon>Viridiplantae</taxon>
        <taxon>Streptophyta</taxon>
        <taxon>Embryophyta</taxon>
        <taxon>Tracheophyta</taxon>
        <taxon>Spermatophyta</taxon>
        <taxon>Magnoliopsida</taxon>
        <taxon>Liliopsida</taxon>
        <taxon>Asparagales</taxon>
        <taxon>Orchidaceae</taxon>
        <taxon>Vanilloideae</taxon>
        <taxon>Vanilleae</taxon>
        <taxon>Vanilla</taxon>
    </lineage>
</organism>
<evidence type="ECO:0000313" key="4">
    <source>
        <dbReference type="Proteomes" id="UP000636800"/>
    </source>
</evidence>
<dbReference type="PANTHER" id="PTHR31425:SF24">
    <property type="entry name" value="MULTIPLE C2 DOMAIN AND TRANSMEMBRANE REGION PROTEIN 2"/>
    <property type="match status" value="1"/>
</dbReference>
<dbReference type="FunFam" id="2.60.40.150:FF:000128">
    <property type="entry name" value="C2 domain-containing protein"/>
    <property type="match status" value="1"/>
</dbReference>
<name>A0A835QGL5_VANPL</name>
<dbReference type="SUPFAM" id="SSF49562">
    <property type="entry name" value="C2 domain (Calcium/lipid-binding domain, CaLB)"/>
    <property type="match status" value="2"/>
</dbReference>
<evidence type="ECO:0000313" key="3">
    <source>
        <dbReference type="EMBL" id="KAG0467367.1"/>
    </source>
</evidence>
<dbReference type="Pfam" id="PF00168">
    <property type="entry name" value="C2"/>
    <property type="match status" value="2"/>
</dbReference>
<dbReference type="AlphaFoldDB" id="A0A835QGL5"/>
<accession>A0A835QGL5</accession>
<comment type="caution">
    <text evidence="3">The sequence shown here is derived from an EMBL/GenBank/DDBJ whole genome shotgun (WGS) entry which is preliminary data.</text>
</comment>
<dbReference type="InterPro" id="IPR047259">
    <property type="entry name" value="QUIRKY-like"/>
</dbReference>
<proteinExistence type="predicted"/>
<dbReference type="EMBL" id="JADCNL010000009">
    <property type="protein sequence ID" value="KAG0467367.1"/>
    <property type="molecule type" value="Genomic_DNA"/>
</dbReference>
<reference evidence="3 4" key="1">
    <citation type="journal article" date="2020" name="Nat. Food">
        <title>A phased Vanilla planifolia genome enables genetic improvement of flavour and production.</title>
        <authorList>
            <person name="Hasing T."/>
            <person name="Tang H."/>
            <person name="Brym M."/>
            <person name="Khazi F."/>
            <person name="Huang T."/>
            <person name="Chambers A.H."/>
        </authorList>
    </citation>
    <scope>NUCLEOTIDE SEQUENCE [LARGE SCALE GENOMIC DNA]</scope>
    <source>
        <tissue evidence="3">Leaf</tissue>
    </source>
</reference>
<dbReference type="Gene3D" id="2.60.40.150">
    <property type="entry name" value="C2 domain"/>
    <property type="match status" value="2"/>
</dbReference>
<dbReference type="Proteomes" id="UP000636800">
    <property type="component" value="Unassembled WGS sequence"/>
</dbReference>
<gene>
    <name evidence="3" type="ORF">HPP92_018947</name>
</gene>
<dbReference type="SMART" id="SM00239">
    <property type="entry name" value="C2"/>
    <property type="match status" value="2"/>
</dbReference>